<protein>
    <submittedName>
        <fullName evidence="1">Uncharacterized protein</fullName>
    </submittedName>
</protein>
<evidence type="ECO:0000313" key="1">
    <source>
        <dbReference type="EMBL" id="OMO84199.1"/>
    </source>
</evidence>
<dbReference type="EMBL" id="AWUE01017870">
    <property type="protein sequence ID" value="OMO84199.1"/>
    <property type="molecule type" value="Genomic_DNA"/>
</dbReference>
<dbReference type="AlphaFoldDB" id="A0A1R3INM9"/>
<sequence>MPEPPNGGEKSRMLRGLEFKAYCQKLMRDWKFKESLSKRFATFKAV</sequence>
<dbReference type="Proteomes" id="UP000187203">
    <property type="component" value="Unassembled WGS sequence"/>
</dbReference>
<organism evidence="1 2">
    <name type="scientific">Corchorus olitorius</name>
    <dbReference type="NCBI Taxonomy" id="93759"/>
    <lineage>
        <taxon>Eukaryota</taxon>
        <taxon>Viridiplantae</taxon>
        <taxon>Streptophyta</taxon>
        <taxon>Embryophyta</taxon>
        <taxon>Tracheophyta</taxon>
        <taxon>Spermatophyta</taxon>
        <taxon>Magnoliopsida</taxon>
        <taxon>eudicotyledons</taxon>
        <taxon>Gunneridae</taxon>
        <taxon>Pentapetalae</taxon>
        <taxon>rosids</taxon>
        <taxon>malvids</taxon>
        <taxon>Malvales</taxon>
        <taxon>Malvaceae</taxon>
        <taxon>Grewioideae</taxon>
        <taxon>Apeibeae</taxon>
        <taxon>Corchorus</taxon>
    </lineage>
</organism>
<name>A0A1R3INM9_9ROSI</name>
<comment type="caution">
    <text evidence="1">The sequence shown here is derived from an EMBL/GenBank/DDBJ whole genome shotgun (WGS) entry which is preliminary data.</text>
</comment>
<accession>A0A1R3INM9</accession>
<gene>
    <name evidence="1" type="ORF">COLO4_22171</name>
</gene>
<keyword evidence="2" id="KW-1185">Reference proteome</keyword>
<reference evidence="2" key="1">
    <citation type="submission" date="2013-09" db="EMBL/GenBank/DDBJ databases">
        <title>Corchorus olitorius genome sequencing.</title>
        <authorList>
            <person name="Alam M."/>
            <person name="Haque M.S."/>
            <person name="Islam M.S."/>
            <person name="Emdad E.M."/>
            <person name="Islam M.M."/>
            <person name="Ahmed B."/>
            <person name="Halim A."/>
            <person name="Hossen Q.M.M."/>
            <person name="Hossain M.Z."/>
            <person name="Ahmed R."/>
            <person name="Khan M.M."/>
            <person name="Islam R."/>
            <person name="Rashid M.M."/>
            <person name="Khan S.A."/>
            <person name="Rahman M.S."/>
            <person name="Alam M."/>
            <person name="Yahiya A.S."/>
            <person name="Khan M.S."/>
            <person name="Azam M.S."/>
            <person name="Haque T."/>
            <person name="Lashkar M.Z.H."/>
            <person name="Akhand A.I."/>
            <person name="Morshed G."/>
            <person name="Roy S."/>
            <person name="Uddin K.S."/>
            <person name="Rabeya T."/>
            <person name="Hossain A.S."/>
            <person name="Chowdhury A."/>
            <person name="Snigdha A.R."/>
            <person name="Mortoza M.S."/>
            <person name="Matin S.A."/>
            <person name="Hoque S.M.E."/>
            <person name="Islam M.K."/>
            <person name="Roy D.K."/>
            <person name="Haider R."/>
            <person name="Moosa M.M."/>
            <person name="Elias S.M."/>
            <person name="Hasan A.M."/>
            <person name="Jahan S."/>
            <person name="Shafiuddin M."/>
            <person name="Mahmood N."/>
            <person name="Shommy N.S."/>
        </authorList>
    </citation>
    <scope>NUCLEOTIDE SEQUENCE [LARGE SCALE GENOMIC DNA]</scope>
    <source>
        <strain evidence="2">cv. O-4</strain>
    </source>
</reference>
<proteinExistence type="predicted"/>
<evidence type="ECO:0000313" key="2">
    <source>
        <dbReference type="Proteomes" id="UP000187203"/>
    </source>
</evidence>